<proteinExistence type="inferred from homology"/>
<comment type="catalytic activity">
    <reaction evidence="5">
        <text>ATP + H2O = ADP + phosphate + H(+)</text>
        <dbReference type="Rhea" id="RHEA:13065"/>
        <dbReference type="ChEBI" id="CHEBI:15377"/>
        <dbReference type="ChEBI" id="CHEBI:15378"/>
        <dbReference type="ChEBI" id="CHEBI:30616"/>
        <dbReference type="ChEBI" id="CHEBI:43474"/>
        <dbReference type="ChEBI" id="CHEBI:456216"/>
        <dbReference type="EC" id="3.6.4.13"/>
    </reaction>
</comment>
<dbReference type="GO" id="GO:0003723">
    <property type="term" value="F:RNA binding"/>
    <property type="evidence" value="ECO:0007669"/>
    <property type="project" value="UniProtKB-UniRule"/>
</dbReference>
<dbReference type="WBParaSite" id="HPBE_0000771801-mRNA-1">
    <property type="protein sequence ID" value="HPBE_0000771801-mRNA-1"/>
    <property type="gene ID" value="HPBE_0000771801"/>
</dbReference>
<evidence type="ECO:0000256" key="4">
    <source>
        <dbReference type="ARBA" id="ARBA00022884"/>
    </source>
</evidence>
<gene>
    <name evidence="7" type="ORF">HPBE_LOCUS7719</name>
</gene>
<name>A0A183FKN1_HELPZ</name>
<evidence type="ECO:0000256" key="1">
    <source>
        <dbReference type="ARBA" id="ARBA00022741"/>
    </source>
</evidence>
<dbReference type="InterPro" id="IPR027417">
    <property type="entry name" value="P-loop_NTPase"/>
</dbReference>
<dbReference type="AlphaFoldDB" id="A0A183FKN1"/>
<keyword evidence="1 5" id="KW-0547">Nucleotide-binding</keyword>
<evidence type="ECO:0000313" key="7">
    <source>
        <dbReference type="EMBL" id="VDO73363.1"/>
    </source>
</evidence>
<reference evidence="9" key="2">
    <citation type="submission" date="2019-09" db="UniProtKB">
        <authorList>
            <consortium name="WormBaseParasite"/>
        </authorList>
    </citation>
    <scope>IDENTIFICATION</scope>
</reference>
<keyword evidence="8" id="KW-1185">Reference proteome</keyword>
<comment type="similarity">
    <text evidence="5">Belongs to the DEAD box helicase family.</text>
</comment>
<evidence type="ECO:0000256" key="3">
    <source>
        <dbReference type="ARBA" id="ARBA00022840"/>
    </source>
</evidence>
<dbReference type="GO" id="GO:0005524">
    <property type="term" value="F:ATP binding"/>
    <property type="evidence" value="ECO:0007669"/>
    <property type="project" value="UniProtKB-UniRule"/>
</dbReference>
<accession>A0A3P7Z763</accession>
<dbReference type="SUPFAM" id="SSF52540">
    <property type="entry name" value="P-loop containing nucleoside triphosphate hydrolases"/>
    <property type="match status" value="1"/>
</dbReference>
<sequence length="92" mass="9975">MNESAPSKSCAMVQCTCSSVPTSASGSGLDITGLDHVINYDLPDRSAEEIRDVYIHRIGRTGRLHNGVATTFVDPRVDRNVIKPIIEDCTIS</sequence>
<dbReference type="PROSITE" id="PS51194">
    <property type="entry name" value="HELICASE_CTER"/>
    <property type="match status" value="1"/>
</dbReference>
<evidence type="ECO:0000256" key="2">
    <source>
        <dbReference type="ARBA" id="ARBA00022801"/>
    </source>
</evidence>
<protein>
    <recommendedName>
        <fullName evidence="5">ATP-dependent RNA helicase</fullName>
        <ecNumber evidence="5">3.6.4.13</ecNumber>
    </recommendedName>
</protein>
<dbReference type="OrthoDB" id="5874774at2759"/>
<accession>A0A183FKN1</accession>
<keyword evidence="4 5" id="KW-0694">RNA-binding</keyword>
<dbReference type="GO" id="GO:0003724">
    <property type="term" value="F:RNA helicase activity"/>
    <property type="evidence" value="ECO:0007669"/>
    <property type="project" value="UniProtKB-EC"/>
</dbReference>
<evidence type="ECO:0000259" key="6">
    <source>
        <dbReference type="PROSITE" id="PS51194"/>
    </source>
</evidence>
<dbReference type="EMBL" id="UZAH01025958">
    <property type="protein sequence ID" value="VDO73363.1"/>
    <property type="molecule type" value="Genomic_DNA"/>
</dbReference>
<dbReference type="GO" id="GO:0016787">
    <property type="term" value="F:hydrolase activity"/>
    <property type="evidence" value="ECO:0007669"/>
    <property type="project" value="UniProtKB-KW"/>
</dbReference>
<evidence type="ECO:0000313" key="9">
    <source>
        <dbReference type="WBParaSite" id="HPBE_0000771801-mRNA-1"/>
    </source>
</evidence>
<dbReference type="Proteomes" id="UP000050761">
    <property type="component" value="Unassembled WGS sequence"/>
</dbReference>
<keyword evidence="2 5" id="KW-0378">Hydrolase</keyword>
<dbReference type="InterPro" id="IPR001650">
    <property type="entry name" value="Helicase_C-like"/>
</dbReference>
<dbReference type="EC" id="3.6.4.13" evidence="5"/>
<reference evidence="7 8" key="1">
    <citation type="submission" date="2018-11" db="EMBL/GenBank/DDBJ databases">
        <authorList>
            <consortium name="Pathogen Informatics"/>
        </authorList>
    </citation>
    <scope>NUCLEOTIDE SEQUENCE [LARGE SCALE GENOMIC DNA]</scope>
</reference>
<dbReference type="Gene3D" id="3.40.50.300">
    <property type="entry name" value="P-loop containing nucleotide triphosphate hydrolases"/>
    <property type="match status" value="1"/>
</dbReference>
<keyword evidence="5" id="KW-0347">Helicase</keyword>
<keyword evidence="3 5" id="KW-0067">ATP-binding</keyword>
<feature type="domain" description="Helicase C-terminal" evidence="6">
    <location>
        <begin position="1"/>
        <end position="92"/>
    </location>
</feature>
<evidence type="ECO:0000256" key="5">
    <source>
        <dbReference type="RuleBase" id="RU365068"/>
    </source>
</evidence>
<comment type="function">
    <text evidence="5">RNA helicase.</text>
</comment>
<dbReference type="PANTHER" id="PTHR24031">
    <property type="entry name" value="RNA HELICASE"/>
    <property type="match status" value="1"/>
</dbReference>
<comment type="domain">
    <text evidence="5">The Q motif is unique to and characteristic of the DEAD box family of RNA helicases and controls ATP binding and hydrolysis.</text>
</comment>
<organism evidence="8 9">
    <name type="scientific">Heligmosomoides polygyrus</name>
    <name type="common">Parasitic roundworm</name>
    <dbReference type="NCBI Taxonomy" id="6339"/>
    <lineage>
        <taxon>Eukaryota</taxon>
        <taxon>Metazoa</taxon>
        <taxon>Ecdysozoa</taxon>
        <taxon>Nematoda</taxon>
        <taxon>Chromadorea</taxon>
        <taxon>Rhabditida</taxon>
        <taxon>Rhabditina</taxon>
        <taxon>Rhabditomorpha</taxon>
        <taxon>Strongyloidea</taxon>
        <taxon>Heligmosomidae</taxon>
        <taxon>Heligmosomoides</taxon>
    </lineage>
</organism>
<evidence type="ECO:0000313" key="8">
    <source>
        <dbReference type="Proteomes" id="UP000050761"/>
    </source>
</evidence>
<dbReference type="Pfam" id="PF00271">
    <property type="entry name" value="Helicase_C"/>
    <property type="match status" value="1"/>
</dbReference>